<organism evidence="3 4">
    <name type="scientific">Archangium lansingense</name>
    <dbReference type="NCBI Taxonomy" id="2995310"/>
    <lineage>
        <taxon>Bacteria</taxon>
        <taxon>Pseudomonadati</taxon>
        <taxon>Myxococcota</taxon>
        <taxon>Myxococcia</taxon>
        <taxon>Myxococcales</taxon>
        <taxon>Cystobacterineae</taxon>
        <taxon>Archangiaceae</taxon>
        <taxon>Archangium</taxon>
    </lineage>
</organism>
<dbReference type="RefSeq" id="WP_267534262.1">
    <property type="nucleotide sequence ID" value="NZ_JAPNKA010000001.1"/>
</dbReference>
<keyword evidence="4" id="KW-1185">Reference proteome</keyword>
<dbReference type="NCBIfam" id="TIGR02268">
    <property type="entry name" value="Myxococcus xanthus paralogous family TIGR02268"/>
    <property type="match status" value="1"/>
</dbReference>
<keyword evidence="2" id="KW-0732">Signal</keyword>
<evidence type="ECO:0000256" key="2">
    <source>
        <dbReference type="SAM" id="SignalP"/>
    </source>
</evidence>
<dbReference type="Pfam" id="PF09544">
    <property type="entry name" value="DUF2381"/>
    <property type="match status" value="1"/>
</dbReference>
<sequence length="297" mass="31819">MPTTASASLVALLLHGSPVSAPPAATPCEDIQRIELSLSLGEVAHEVCVRPGILTGFTFDAPVVVELQDEVRFAEVMRGRSGISFVPPPDMAPGERLRLTARWGGDGPSRQSVTFSLVAHSGRATHQVEVFRDQRSREALLQENAQERAANQQLREQVQHLQVQLAQSGGLTGLLLSGALGHRGIPTRQLRPGLDEQDPVEGLSFSLLVTYRSLLTVAAEVWVLNSGSEPWIPEGASLVSPTGDALEGVRVGQGEPIPPQQRQRVLLEAPGAPSGEVTLRLWGADGRTLTIPKVTFP</sequence>
<feature type="coiled-coil region" evidence="1">
    <location>
        <begin position="137"/>
        <end position="164"/>
    </location>
</feature>
<gene>
    <name evidence="3" type="ORF">OV287_12540</name>
</gene>
<dbReference type="InterPro" id="IPR011754">
    <property type="entry name" value="Mxa_paralog_2268"/>
</dbReference>
<keyword evidence="1" id="KW-0175">Coiled coil</keyword>
<reference evidence="3 4" key="1">
    <citation type="submission" date="2022-11" db="EMBL/GenBank/DDBJ databases">
        <title>Minimal conservation of predation-associated metabolite biosynthetic gene clusters underscores biosynthetic potential of Myxococcota including descriptions for ten novel species: Archangium lansinium sp. nov., Myxococcus landrumus sp. nov., Nannocystis bai.</title>
        <authorList>
            <person name="Ahearne A."/>
            <person name="Stevens C."/>
            <person name="Phillips K."/>
        </authorList>
    </citation>
    <scope>NUCLEOTIDE SEQUENCE [LARGE SCALE GENOMIC DNA]</scope>
    <source>
        <strain evidence="3 4">MIWBW</strain>
    </source>
</reference>
<evidence type="ECO:0000313" key="3">
    <source>
        <dbReference type="EMBL" id="MCY1075324.1"/>
    </source>
</evidence>
<comment type="caution">
    <text evidence="3">The sequence shown here is derived from an EMBL/GenBank/DDBJ whole genome shotgun (WGS) entry which is preliminary data.</text>
</comment>
<protein>
    <submittedName>
        <fullName evidence="3">DUF2381 family protein</fullName>
    </submittedName>
</protein>
<evidence type="ECO:0000256" key="1">
    <source>
        <dbReference type="SAM" id="Coils"/>
    </source>
</evidence>
<accession>A0ABT4A2X2</accession>
<dbReference type="Proteomes" id="UP001207654">
    <property type="component" value="Unassembled WGS sequence"/>
</dbReference>
<feature type="signal peptide" evidence="2">
    <location>
        <begin position="1"/>
        <end position="21"/>
    </location>
</feature>
<feature type="chain" id="PRO_5047412053" evidence="2">
    <location>
        <begin position="22"/>
        <end position="297"/>
    </location>
</feature>
<dbReference type="EMBL" id="JAPNKA010000001">
    <property type="protein sequence ID" value="MCY1075324.1"/>
    <property type="molecule type" value="Genomic_DNA"/>
</dbReference>
<evidence type="ECO:0000313" key="4">
    <source>
        <dbReference type="Proteomes" id="UP001207654"/>
    </source>
</evidence>
<proteinExistence type="predicted"/>
<name>A0ABT4A2X2_9BACT</name>